<dbReference type="EMBL" id="GIFC01005451">
    <property type="protein sequence ID" value="MXU87534.1"/>
    <property type="molecule type" value="Transcribed_RNA"/>
</dbReference>
<reference evidence="2" key="1">
    <citation type="submission" date="2019-12" db="EMBL/GenBank/DDBJ databases">
        <title>An insight into the sialome of adult female Ixodes ricinus ticks feeding for 6 days.</title>
        <authorList>
            <person name="Perner J."/>
            <person name="Ribeiro J.M.C."/>
        </authorList>
    </citation>
    <scope>NUCLEOTIDE SEQUENCE</scope>
    <source>
        <strain evidence="2">Semi-engorged</strain>
        <tissue evidence="2">Salivary glands</tissue>
    </source>
</reference>
<dbReference type="AlphaFoldDB" id="A0A6B0UDW2"/>
<evidence type="ECO:0000313" key="2">
    <source>
        <dbReference type="EMBL" id="MXU87534.1"/>
    </source>
</evidence>
<keyword evidence="1" id="KW-0732">Signal</keyword>
<proteinExistence type="predicted"/>
<evidence type="ECO:0000256" key="1">
    <source>
        <dbReference type="SAM" id="SignalP"/>
    </source>
</evidence>
<name>A0A6B0UDW2_IXORI</name>
<organism evidence="2">
    <name type="scientific">Ixodes ricinus</name>
    <name type="common">Common tick</name>
    <name type="synonym">Acarus ricinus</name>
    <dbReference type="NCBI Taxonomy" id="34613"/>
    <lineage>
        <taxon>Eukaryota</taxon>
        <taxon>Metazoa</taxon>
        <taxon>Ecdysozoa</taxon>
        <taxon>Arthropoda</taxon>
        <taxon>Chelicerata</taxon>
        <taxon>Arachnida</taxon>
        <taxon>Acari</taxon>
        <taxon>Parasitiformes</taxon>
        <taxon>Ixodida</taxon>
        <taxon>Ixodoidea</taxon>
        <taxon>Ixodidae</taxon>
        <taxon>Ixodinae</taxon>
        <taxon>Ixodes</taxon>
    </lineage>
</organism>
<sequence>MFAVLNWLGWLVANPSAVRCRTRRSVVRVFDLCVYRRVLPVLRDRFPSDEKTGHGGGRVMSLKVAIPITSRKSSSKKKKRVNASGVVLALRLTAAQA</sequence>
<feature type="signal peptide" evidence="1">
    <location>
        <begin position="1"/>
        <end position="20"/>
    </location>
</feature>
<feature type="chain" id="PRO_5025457312" evidence="1">
    <location>
        <begin position="21"/>
        <end position="97"/>
    </location>
</feature>
<protein>
    <submittedName>
        <fullName evidence="2">Putative secreted protein</fullName>
    </submittedName>
</protein>
<accession>A0A6B0UDW2</accession>